<accession>A0A1M4UNS7</accession>
<feature type="transmembrane region" description="Helical" evidence="1">
    <location>
        <begin position="137"/>
        <end position="156"/>
    </location>
</feature>
<name>A0A1M4UNS7_9THEO</name>
<dbReference type="OrthoDB" id="2243651at2"/>
<organism evidence="2 3">
    <name type="scientific">Caldanaerobius fijiensis DSM 17918</name>
    <dbReference type="NCBI Taxonomy" id="1121256"/>
    <lineage>
        <taxon>Bacteria</taxon>
        <taxon>Bacillati</taxon>
        <taxon>Bacillota</taxon>
        <taxon>Clostridia</taxon>
        <taxon>Thermoanaerobacterales</taxon>
        <taxon>Thermoanaerobacteraceae</taxon>
        <taxon>Caldanaerobius</taxon>
    </lineage>
</organism>
<reference evidence="2 3" key="1">
    <citation type="submission" date="2016-11" db="EMBL/GenBank/DDBJ databases">
        <authorList>
            <person name="Jaros S."/>
            <person name="Januszkiewicz K."/>
            <person name="Wedrychowicz H."/>
        </authorList>
    </citation>
    <scope>NUCLEOTIDE SEQUENCE [LARGE SCALE GENOMIC DNA]</scope>
    <source>
        <strain evidence="2 3">DSM 17918</strain>
    </source>
</reference>
<gene>
    <name evidence="2" type="ORF">SAMN02746089_00468</name>
</gene>
<keyword evidence="3" id="KW-1185">Reference proteome</keyword>
<keyword evidence="1" id="KW-0472">Membrane</keyword>
<feature type="transmembrane region" description="Helical" evidence="1">
    <location>
        <begin position="101"/>
        <end position="125"/>
    </location>
</feature>
<dbReference type="InterPro" id="IPR031360">
    <property type="entry name" value="TrpP"/>
</dbReference>
<keyword evidence="1" id="KW-0812">Transmembrane</keyword>
<protein>
    <submittedName>
        <fullName evidence="2">Tryptophan transporter TrpP</fullName>
    </submittedName>
</protein>
<sequence>MKLRQEITIALLIAIGLLLHYLTPPIFAGVKPDLLLSMMFICIVLFPTVKNTLITAFLSGLFTALTTGMPGGQIPNFIEKFITAFIVLLLFYGLGKLHNQIKLGILSLLGTCISGTVFLTLAALFGAFKMSIFGPTFVAVVIPAAILNFVVTYILYNLVLAAKKAANVSF</sequence>
<proteinExistence type="predicted"/>
<dbReference type="Proteomes" id="UP000184088">
    <property type="component" value="Unassembled WGS sequence"/>
</dbReference>
<evidence type="ECO:0000313" key="3">
    <source>
        <dbReference type="Proteomes" id="UP000184088"/>
    </source>
</evidence>
<dbReference type="EMBL" id="FQVH01000003">
    <property type="protein sequence ID" value="SHE58369.1"/>
    <property type="molecule type" value="Genomic_DNA"/>
</dbReference>
<dbReference type="AlphaFoldDB" id="A0A1M4UNS7"/>
<evidence type="ECO:0000256" key="1">
    <source>
        <dbReference type="SAM" id="Phobius"/>
    </source>
</evidence>
<feature type="transmembrane region" description="Helical" evidence="1">
    <location>
        <begin position="77"/>
        <end position="95"/>
    </location>
</feature>
<evidence type="ECO:0000313" key="2">
    <source>
        <dbReference type="EMBL" id="SHE58369.1"/>
    </source>
</evidence>
<dbReference type="Gene3D" id="1.10.1760.20">
    <property type="match status" value="1"/>
</dbReference>
<dbReference type="Pfam" id="PF17099">
    <property type="entry name" value="TrpP"/>
    <property type="match status" value="1"/>
</dbReference>
<keyword evidence="1" id="KW-1133">Transmembrane helix</keyword>
<dbReference type="RefSeq" id="WP_073341494.1">
    <property type="nucleotide sequence ID" value="NZ_FQVH01000003.1"/>
</dbReference>